<organism evidence="8 9">
    <name type="scientific">Eutypa lata (strain UCR-EL1)</name>
    <name type="common">Grapevine dieback disease fungus</name>
    <name type="synonym">Eutypa armeniacae</name>
    <dbReference type="NCBI Taxonomy" id="1287681"/>
    <lineage>
        <taxon>Eukaryota</taxon>
        <taxon>Fungi</taxon>
        <taxon>Dikarya</taxon>
        <taxon>Ascomycota</taxon>
        <taxon>Pezizomycotina</taxon>
        <taxon>Sordariomycetes</taxon>
        <taxon>Xylariomycetidae</taxon>
        <taxon>Xylariales</taxon>
        <taxon>Diatrypaceae</taxon>
        <taxon>Eutypa</taxon>
    </lineage>
</organism>
<dbReference type="eggNOG" id="KOG0255">
    <property type="taxonomic scope" value="Eukaryota"/>
</dbReference>
<evidence type="ECO:0000256" key="4">
    <source>
        <dbReference type="ARBA" id="ARBA00023136"/>
    </source>
</evidence>
<dbReference type="EMBL" id="KB706688">
    <property type="protein sequence ID" value="EMR66265.1"/>
    <property type="molecule type" value="Genomic_DNA"/>
</dbReference>
<evidence type="ECO:0000313" key="9">
    <source>
        <dbReference type="Proteomes" id="UP000012174"/>
    </source>
</evidence>
<dbReference type="OMA" id="PMLSTCN"/>
<dbReference type="Proteomes" id="UP000012174">
    <property type="component" value="Unassembled WGS sequence"/>
</dbReference>
<dbReference type="HOGENOM" id="CLU_008455_8_4_1"/>
<reference evidence="9" key="1">
    <citation type="journal article" date="2013" name="Genome Announc.">
        <title>Draft genome sequence of the grapevine dieback fungus Eutypa lata UCR-EL1.</title>
        <authorList>
            <person name="Blanco-Ulate B."/>
            <person name="Rolshausen P.E."/>
            <person name="Cantu D."/>
        </authorList>
    </citation>
    <scope>NUCLEOTIDE SEQUENCE [LARGE SCALE GENOMIC DNA]</scope>
    <source>
        <strain evidence="9">UCR-EL1</strain>
    </source>
</reference>
<dbReference type="OrthoDB" id="440553at2759"/>
<evidence type="ECO:0000256" key="3">
    <source>
        <dbReference type="ARBA" id="ARBA00022989"/>
    </source>
</evidence>
<evidence type="ECO:0000256" key="1">
    <source>
        <dbReference type="ARBA" id="ARBA00004141"/>
    </source>
</evidence>
<keyword evidence="9" id="KW-1185">Reference proteome</keyword>
<evidence type="ECO:0000256" key="6">
    <source>
        <dbReference type="SAM" id="Phobius"/>
    </source>
</evidence>
<dbReference type="InterPro" id="IPR020846">
    <property type="entry name" value="MFS_dom"/>
</dbReference>
<keyword evidence="2 6" id="KW-0812">Transmembrane</keyword>
<dbReference type="KEGG" id="ela:UCREL1_6750"/>
<feature type="transmembrane region" description="Helical" evidence="6">
    <location>
        <begin position="321"/>
        <end position="345"/>
    </location>
</feature>
<feature type="transmembrane region" description="Helical" evidence="6">
    <location>
        <begin position="289"/>
        <end position="315"/>
    </location>
</feature>
<proteinExistence type="predicted"/>
<feature type="transmembrane region" description="Helical" evidence="6">
    <location>
        <begin position="45"/>
        <end position="67"/>
    </location>
</feature>
<dbReference type="AlphaFoldDB" id="M7THR8"/>
<dbReference type="GO" id="GO:0005886">
    <property type="term" value="C:plasma membrane"/>
    <property type="evidence" value="ECO:0007669"/>
    <property type="project" value="TreeGrafter"/>
</dbReference>
<name>M7THR8_EUTLA</name>
<evidence type="ECO:0000256" key="5">
    <source>
        <dbReference type="SAM" id="MobiDB-lite"/>
    </source>
</evidence>
<gene>
    <name evidence="8" type="ORF">UCREL1_6750</name>
</gene>
<keyword evidence="4 6" id="KW-0472">Membrane</keyword>
<dbReference type="PANTHER" id="PTHR23502:SF151">
    <property type="entry name" value="MAJOR FACILITATOR SUPERFAMILY (MFS) PROFILE DOMAIN-CONTAINING PROTEIN"/>
    <property type="match status" value="1"/>
</dbReference>
<feature type="transmembrane region" description="Helical" evidence="6">
    <location>
        <begin position="171"/>
        <end position="195"/>
    </location>
</feature>
<accession>M7THR8</accession>
<dbReference type="InterPro" id="IPR036259">
    <property type="entry name" value="MFS_trans_sf"/>
</dbReference>
<feature type="domain" description="Major facilitator superfamily (MFS) profile" evidence="7">
    <location>
        <begin position="46"/>
        <end position="378"/>
    </location>
</feature>
<feature type="transmembrane region" description="Helical" evidence="6">
    <location>
        <begin position="79"/>
        <end position="100"/>
    </location>
</feature>
<evidence type="ECO:0000313" key="8">
    <source>
        <dbReference type="EMBL" id="EMR66265.1"/>
    </source>
</evidence>
<feature type="transmembrane region" description="Helical" evidence="6">
    <location>
        <begin position="112"/>
        <end position="129"/>
    </location>
</feature>
<dbReference type="PROSITE" id="PS50850">
    <property type="entry name" value="MFS"/>
    <property type="match status" value="1"/>
</dbReference>
<dbReference type="InterPro" id="IPR011701">
    <property type="entry name" value="MFS"/>
</dbReference>
<keyword evidence="3 6" id="KW-1133">Transmembrane helix</keyword>
<dbReference type="Pfam" id="PF07690">
    <property type="entry name" value="MFS_1"/>
    <property type="match status" value="1"/>
</dbReference>
<sequence>MANEKQNEPESVEPTSEKALPSSIDMTSAEEDEVYSAFSAATRRFLTYFLGFAMVLSSLTATIYFPLIPMLANQFRVSVQAINLTITAYSVAQALSPALFASLADSVGRRPVLLSLVALYAAASLGLILSRDSYAALLALRVVQSISGSPIPALAYGVAADVTPTAERGAMLGPMLSTCNAISAVGPIIGGGVALGTSGAQWVFLALLIVAVVCFVLGGFALPETLRTLVGNGGVSATGIWRTWWSVLRRGKKPRGAKGGISRVSEADRWRVADAFVSFRMFLYKDAIAVLWMIAVSYTIYSNFQVAIPVIFARIYGYNELYIGLACLSGLVGMTLGGIIAGKLVDRNYAIARREHGVSAEEDKKELALGDFPIEAAR</sequence>
<feature type="transmembrane region" description="Helical" evidence="6">
    <location>
        <begin position="202"/>
        <end position="223"/>
    </location>
</feature>
<comment type="subcellular location">
    <subcellularLocation>
        <location evidence="1">Membrane</location>
        <topology evidence="1">Multi-pass membrane protein</topology>
    </subcellularLocation>
</comment>
<dbReference type="GO" id="GO:0022857">
    <property type="term" value="F:transmembrane transporter activity"/>
    <property type="evidence" value="ECO:0007669"/>
    <property type="project" value="InterPro"/>
</dbReference>
<feature type="region of interest" description="Disordered" evidence="5">
    <location>
        <begin position="1"/>
        <end position="23"/>
    </location>
</feature>
<feature type="transmembrane region" description="Helical" evidence="6">
    <location>
        <begin position="136"/>
        <end position="159"/>
    </location>
</feature>
<evidence type="ECO:0000259" key="7">
    <source>
        <dbReference type="PROSITE" id="PS50850"/>
    </source>
</evidence>
<protein>
    <submittedName>
        <fullName evidence="8">Putative major facilitator superfamily transporter protein</fullName>
    </submittedName>
</protein>
<dbReference type="Gene3D" id="1.20.1250.20">
    <property type="entry name" value="MFS general substrate transporter like domains"/>
    <property type="match status" value="1"/>
</dbReference>
<dbReference type="PANTHER" id="PTHR23502">
    <property type="entry name" value="MAJOR FACILITATOR SUPERFAMILY"/>
    <property type="match status" value="1"/>
</dbReference>
<evidence type="ECO:0000256" key="2">
    <source>
        <dbReference type="ARBA" id="ARBA00022692"/>
    </source>
</evidence>
<dbReference type="SUPFAM" id="SSF103473">
    <property type="entry name" value="MFS general substrate transporter"/>
    <property type="match status" value="1"/>
</dbReference>